<name>A0A4R6V9Y9_9PSEU</name>
<dbReference type="Gene3D" id="1.10.10.10">
    <property type="entry name" value="Winged helix-like DNA-binding domain superfamily/Winged helix DNA-binding domain"/>
    <property type="match status" value="1"/>
</dbReference>
<dbReference type="SUPFAM" id="SSF46785">
    <property type="entry name" value="Winged helix' DNA-binding domain"/>
    <property type="match status" value="1"/>
</dbReference>
<dbReference type="AlphaFoldDB" id="A0A4R6V9Y9"/>
<dbReference type="GO" id="GO:0003700">
    <property type="term" value="F:DNA-binding transcription factor activity"/>
    <property type="evidence" value="ECO:0007669"/>
    <property type="project" value="TreeGrafter"/>
</dbReference>
<sequence>MDRAAPAPEFGSTPQYPIDSVDNALKVLLLMGNQPRLRLTDVSQYLGVATSTAHRLLAMLQYRGFVRQDAATRSYVPGPSLDDVALGILRRLDVRTQARPVLEKLNATLEETVHLGRLEGDHVHFIDSLESSRALRVGGRLGRSVPAHCTSNGKAMLATLTDDEVRALYPSEELERMTEHSIGTRTELLEHLEAIRRAGYATSQEESEDGVGSIAVALAAARTPRHAVNASGPVSRLGEPRWSAMLEAVRDAAREIDALLV</sequence>
<comment type="caution">
    <text evidence="6">The sequence shown here is derived from an EMBL/GenBank/DDBJ whole genome shotgun (WGS) entry which is preliminary data.</text>
</comment>
<dbReference type="PANTHER" id="PTHR30136">
    <property type="entry name" value="HELIX-TURN-HELIX TRANSCRIPTIONAL REGULATOR, ICLR FAMILY"/>
    <property type="match status" value="1"/>
</dbReference>
<evidence type="ECO:0000313" key="7">
    <source>
        <dbReference type="Proteomes" id="UP000295705"/>
    </source>
</evidence>
<protein>
    <submittedName>
        <fullName evidence="6">IclR family transcriptional regulator</fullName>
    </submittedName>
</protein>
<feature type="domain" description="IclR-ED" evidence="5">
    <location>
        <begin position="80"/>
        <end position="261"/>
    </location>
</feature>
<dbReference type="GO" id="GO:0045892">
    <property type="term" value="P:negative regulation of DNA-templated transcription"/>
    <property type="evidence" value="ECO:0007669"/>
    <property type="project" value="TreeGrafter"/>
</dbReference>
<dbReference type="InterPro" id="IPR036390">
    <property type="entry name" value="WH_DNA-bd_sf"/>
</dbReference>
<dbReference type="GO" id="GO:0003677">
    <property type="term" value="F:DNA binding"/>
    <property type="evidence" value="ECO:0007669"/>
    <property type="project" value="UniProtKB-KW"/>
</dbReference>
<evidence type="ECO:0000256" key="2">
    <source>
        <dbReference type="ARBA" id="ARBA00023125"/>
    </source>
</evidence>
<proteinExistence type="predicted"/>
<feature type="domain" description="HTH iclR-type" evidence="4">
    <location>
        <begin position="18"/>
        <end position="79"/>
    </location>
</feature>
<dbReference type="PROSITE" id="PS51077">
    <property type="entry name" value="HTH_ICLR"/>
    <property type="match status" value="1"/>
</dbReference>
<dbReference type="SUPFAM" id="SSF55781">
    <property type="entry name" value="GAF domain-like"/>
    <property type="match status" value="1"/>
</dbReference>
<evidence type="ECO:0000259" key="4">
    <source>
        <dbReference type="PROSITE" id="PS51077"/>
    </source>
</evidence>
<dbReference type="InterPro" id="IPR036388">
    <property type="entry name" value="WH-like_DNA-bd_sf"/>
</dbReference>
<dbReference type="SMART" id="SM00346">
    <property type="entry name" value="HTH_ICLR"/>
    <property type="match status" value="1"/>
</dbReference>
<dbReference type="Pfam" id="PF09339">
    <property type="entry name" value="HTH_IclR"/>
    <property type="match status" value="1"/>
</dbReference>
<evidence type="ECO:0000256" key="1">
    <source>
        <dbReference type="ARBA" id="ARBA00023015"/>
    </source>
</evidence>
<keyword evidence="3" id="KW-0804">Transcription</keyword>
<dbReference type="Proteomes" id="UP000295705">
    <property type="component" value="Unassembled WGS sequence"/>
</dbReference>
<dbReference type="PANTHER" id="PTHR30136:SF24">
    <property type="entry name" value="HTH-TYPE TRANSCRIPTIONAL REPRESSOR ALLR"/>
    <property type="match status" value="1"/>
</dbReference>
<dbReference type="Gene3D" id="3.30.450.40">
    <property type="match status" value="1"/>
</dbReference>
<dbReference type="Pfam" id="PF01614">
    <property type="entry name" value="IclR_C"/>
    <property type="match status" value="1"/>
</dbReference>
<dbReference type="InterPro" id="IPR050707">
    <property type="entry name" value="HTH_MetabolicPath_Reg"/>
</dbReference>
<dbReference type="OrthoDB" id="7274111at2"/>
<keyword evidence="1" id="KW-0805">Transcription regulation</keyword>
<evidence type="ECO:0000313" key="6">
    <source>
        <dbReference type="EMBL" id="TDQ58717.1"/>
    </source>
</evidence>
<organism evidence="6 7">
    <name type="scientific">Actinomycetospora succinea</name>
    <dbReference type="NCBI Taxonomy" id="663603"/>
    <lineage>
        <taxon>Bacteria</taxon>
        <taxon>Bacillati</taxon>
        <taxon>Actinomycetota</taxon>
        <taxon>Actinomycetes</taxon>
        <taxon>Pseudonocardiales</taxon>
        <taxon>Pseudonocardiaceae</taxon>
        <taxon>Actinomycetospora</taxon>
    </lineage>
</organism>
<dbReference type="EMBL" id="SNYO01000004">
    <property type="protein sequence ID" value="TDQ58717.1"/>
    <property type="molecule type" value="Genomic_DNA"/>
</dbReference>
<dbReference type="InterPro" id="IPR029016">
    <property type="entry name" value="GAF-like_dom_sf"/>
</dbReference>
<dbReference type="InterPro" id="IPR014757">
    <property type="entry name" value="Tscrpt_reg_IclR_C"/>
</dbReference>
<keyword evidence="2" id="KW-0238">DNA-binding</keyword>
<dbReference type="RefSeq" id="WP_133827524.1">
    <property type="nucleotide sequence ID" value="NZ_BAABHR010000022.1"/>
</dbReference>
<dbReference type="InterPro" id="IPR005471">
    <property type="entry name" value="Tscrpt_reg_IclR_N"/>
</dbReference>
<evidence type="ECO:0000256" key="3">
    <source>
        <dbReference type="ARBA" id="ARBA00023163"/>
    </source>
</evidence>
<gene>
    <name evidence="6" type="ORF">EV188_104464</name>
</gene>
<keyword evidence="7" id="KW-1185">Reference proteome</keyword>
<evidence type="ECO:0000259" key="5">
    <source>
        <dbReference type="PROSITE" id="PS51078"/>
    </source>
</evidence>
<accession>A0A4R6V9Y9</accession>
<dbReference type="PROSITE" id="PS51078">
    <property type="entry name" value="ICLR_ED"/>
    <property type="match status" value="1"/>
</dbReference>
<reference evidence="6 7" key="1">
    <citation type="submission" date="2019-03" db="EMBL/GenBank/DDBJ databases">
        <title>Genomic Encyclopedia of Type Strains, Phase IV (KMG-IV): sequencing the most valuable type-strain genomes for metagenomic binning, comparative biology and taxonomic classification.</title>
        <authorList>
            <person name="Goeker M."/>
        </authorList>
    </citation>
    <scope>NUCLEOTIDE SEQUENCE [LARGE SCALE GENOMIC DNA]</scope>
    <source>
        <strain evidence="6 7">DSM 45775</strain>
    </source>
</reference>